<dbReference type="FunCoup" id="A0A067PIW3">
    <property type="interactions" value="227"/>
</dbReference>
<dbReference type="SUPFAM" id="SSF46955">
    <property type="entry name" value="Putative DNA-binding domain"/>
    <property type="match status" value="1"/>
</dbReference>
<keyword evidence="8" id="KW-0234">DNA repair</keyword>
<dbReference type="HOGENOM" id="CLU_053731_0_0_1"/>
<evidence type="ECO:0000256" key="4">
    <source>
        <dbReference type="ARBA" id="ARBA00022763"/>
    </source>
</evidence>
<protein>
    <recommendedName>
        <fullName evidence="10">DNA repair protein RAD14</fullName>
    </recommendedName>
</protein>
<dbReference type="PANTHER" id="PTHR10142:SF0">
    <property type="entry name" value="DNA REPAIR PROTEIN COMPLEMENTING XP-A CELLS"/>
    <property type="match status" value="1"/>
</dbReference>
<evidence type="ECO:0000256" key="1">
    <source>
        <dbReference type="ARBA" id="ARBA00004123"/>
    </source>
</evidence>
<name>A0A067PIW3_9AGAM</name>
<keyword evidence="9" id="KW-0539">Nucleus</keyword>
<keyword evidence="14" id="KW-1185">Reference proteome</keyword>
<evidence type="ECO:0000256" key="9">
    <source>
        <dbReference type="ARBA" id="ARBA00023242"/>
    </source>
</evidence>
<evidence type="ECO:0000256" key="8">
    <source>
        <dbReference type="ARBA" id="ARBA00023204"/>
    </source>
</evidence>
<dbReference type="Pfam" id="PF05181">
    <property type="entry name" value="XPA_C"/>
    <property type="match status" value="1"/>
</dbReference>
<dbReference type="GO" id="GO:0006284">
    <property type="term" value="P:base-excision repair"/>
    <property type="evidence" value="ECO:0007669"/>
    <property type="project" value="TreeGrafter"/>
</dbReference>
<dbReference type="STRING" id="933084.A0A067PIW3"/>
<dbReference type="InterPro" id="IPR022658">
    <property type="entry name" value="XPA_CS"/>
</dbReference>
<evidence type="ECO:0000256" key="2">
    <source>
        <dbReference type="ARBA" id="ARBA00005548"/>
    </source>
</evidence>
<evidence type="ECO:0000313" key="14">
    <source>
        <dbReference type="Proteomes" id="UP000027265"/>
    </source>
</evidence>
<dbReference type="Gene3D" id="3.90.530.10">
    <property type="entry name" value="XPA C-terminal domain"/>
    <property type="match status" value="1"/>
</dbReference>
<dbReference type="InterPro" id="IPR037129">
    <property type="entry name" value="XPA_sf"/>
</dbReference>
<evidence type="ECO:0000256" key="11">
    <source>
        <dbReference type="SAM" id="MobiDB-lite"/>
    </source>
</evidence>
<dbReference type="GO" id="GO:1901255">
    <property type="term" value="P:nucleotide-excision repair involved in interstrand cross-link repair"/>
    <property type="evidence" value="ECO:0007669"/>
    <property type="project" value="TreeGrafter"/>
</dbReference>
<evidence type="ECO:0000256" key="7">
    <source>
        <dbReference type="ARBA" id="ARBA00023125"/>
    </source>
</evidence>
<evidence type="ECO:0000256" key="5">
    <source>
        <dbReference type="ARBA" id="ARBA00022771"/>
    </source>
</evidence>
<dbReference type="InterPro" id="IPR000465">
    <property type="entry name" value="XPA/RAD14"/>
</dbReference>
<keyword evidence="7" id="KW-0238">DNA-binding</keyword>
<dbReference type="InterPro" id="IPR022656">
    <property type="entry name" value="XPA_C"/>
</dbReference>
<dbReference type="Proteomes" id="UP000027265">
    <property type="component" value="Unassembled WGS sequence"/>
</dbReference>
<dbReference type="GO" id="GO:0070914">
    <property type="term" value="P:UV-damage excision repair"/>
    <property type="evidence" value="ECO:0007669"/>
    <property type="project" value="TreeGrafter"/>
</dbReference>
<proteinExistence type="inferred from homology"/>
<accession>A0A067PIW3</accession>
<dbReference type="AlphaFoldDB" id="A0A067PIW3"/>
<comment type="subcellular location">
    <subcellularLocation>
        <location evidence="1">Nucleus</location>
    </subcellularLocation>
</comment>
<dbReference type="FunFam" id="3.90.530.10:FF:000003">
    <property type="entry name" value="Dna repair rad14 protein"/>
    <property type="match status" value="1"/>
</dbReference>
<evidence type="ECO:0000256" key="10">
    <source>
        <dbReference type="ARBA" id="ARBA00072989"/>
    </source>
</evidence>
<dbReference type="PANTHER" id="PTHR10142">
    <property type="entry name" value="DNA REPAIR PROTEIN COMPLEMENTING XP-A CELLS"/>
    <property type="match status" value="1"/>
</dbReference>
<feature type="compositionally biased region" description="Polar residues" evidence="11">
    <location>
        <begin position="1"/>
        <end position="12"/>
    </location>
</feature>
<dbReference type="GO" id="GO:0008270">
    <property type="term" value="F:zinc ion binding"/>
    <property type="evidence" value="ECO:0007669"/>
    <property type="project" value="UniProtKB-KW"/>
</dbReference>
<dbReference type="EMBL" id="KL197727">
    <property type="protein sequence ID" value="KDQ54754.1"/>
    <property type="molecule type" value="Genomic_DNA"/>
</dbReference>
<dbReference type="PROSITE" id="PS00753">
    <property type="entry name" value="XPA_2"/>
    <property type="match status" value="1"/>
</dbReference>
<evidence type="ECO:0000256" key="3">
    <source>
        <dbReference type="ARBA" id="ARBA00022723"/>
    </source>
</evidence>
<keyword evidence="5" id="KW-0863">Zinc-finger</keyword>
<evidence type="ECO:0000313" key="13">
    <source>
        <dbReference type="EMBL" id="KDQ54754.1"/>
    </source>
</evidence>
<dbReference type="GO" id="GO:0000110">
    <property type="term" value="C:nucleotide-excision repair factor 1 complex"/>
    <property type="evidence" value="ECO:0007669"/>
    <property type="project" value="TreeGrafter"/>
</dbReference>
<gene>
    <name evidence="13" type="ORF">JAAARDRAFT_37857</name>
</gene>
<keyword evidence="4" id="KW-0227">DNA damage</keyword>
<dbReference type="CDD" id="cd21077">
    <property type="entry name" value="DBD_Rad14"/>
    <property type="match status" value="1"/>
</dbReference>
<organism evidence="13 14">
    <name type="scientific">Jaapia argillacea MUCL 33604</name>
    <dbReference type="NCBI Taxonomy" id="933084"/>
    <lineage>
        <taxon>Eukaryota</taxon>
        <taxon>Fungi</taxon>
        <taxon>Dikarya</taxon>
        <taxon>Basidiomycota</taxon>
        <taxon>Agaricomycotina</taxon>
        <taxon>Agaricomycetes</taxon>
        <taxon>Agaricomycetidae</taxon>
        <taxon>Jaapiales</taxon>
        <taxon>Jaapiaceae</taxon>
        <taxon>Jaapia</taxon>
    </lineage>
</organism>
<keyword evidence="3" id="KW-0479">Metal-binding</keyword>
<dbReference type="InParanoid" id="A0A067PIW3"/>
<comment type="similarity">
    <text evidence="2">Belongs to the XPA family.</text>
</comment>
<reference evidence="14" key="1">
    <citation type="journal article" date="2014" name="Proc. Natl. Acad. Sci. U.S.A.">
        <title>Extensive sampling of basidiomycete genomes demonstrates inadequacy of the white-rot/brown-rot paradigm for wood decay fungi.</title>
        <authorList>
            <person name="Riley R."/>
            <person name="Salamov A.A."/>
            <person name="Brown D.W."/>
            <person name="Nagy L.G."/>
            <person name="Floudas D."/>
            <person name="Held B.W."/>
            <person name="Levasseur A."/>
            <person name="Lombard V."/>
            <person name="Morin E."/>
            <person name="Otillar R."/>
            <person name="Lindquist E.A."/>
            <person name="Sun H."/>
            <person name="LaButti K.M."/>
            <person name="Schmutz J."/>
            <person name="Jabbour D."/>
            <person name="Luo H."/>
            <person name="Baker S.E."/>
            <person name="Pisabarro A.G."/>
            <person name="Walton J.D."/>
            <person name="Blanchette R.A."/>
            <person name="Henrissat B."/>
            <person name="Martin F."/>
            <person name="Cullen D."/>
            <person name="Hibbett D.S."/>
            <person name="Grigoriev I.V."/>
        </authorList>
    </citation>
    <scope>NUCLEOTIDE SEQUENCE [LARGE SCALE GENOMIC DNA]</scope>
    <source>
        <strain evidence="14">MUCL 33604</strain>
    </source>
</reference>
<feature type="region of interest" description="Disordered" evidence="11">
    <location>
        <begin position="1"/>
        <end position="91"/>
    </location>
</feature>
<dbReference type="NCBIfam" id="TIGR00598">
    <property type="entry name" value="rad14"/>
    <property type="match status" value="1"/>
</dbReference>
<feature type="domain" description="XPA C-terminal" evidence="12">
    <location>
        <begin position="183"/>
        <end position="233"/>
    </location>
</feature>
<dbReference type="GO" id="GO:0000715">
    <property type="term" value="P:nucleotide-excision repair, DNA damage recognition"/>
    <property type="evidence" value="ECO:0007669"/>
    <property type="project" value="TreeGrafter"/>
</dbReference>
<keyword evidence="6" id="KW-0862">Zinc</keyword>
<sequence>MSEASSSRQRLSTPPPRGVHVSDQQLTPEQVKRIEINRLRAKAKQRQAEENATTSSSTLNKNSKRPLAVIPATSTSPTAPRPPRPLQRDSRLGKYFDYDLSKMANSKGGFLIEEGKEVDADLKAKERERERQRAVQNLDPPIFLDPKMNPKCKDCGSMDIDQTYKKIFKCLVCNKCKNEKPEKYSLLTKTECKEDYLLTDSELRDHELLPHLLKANPHKSTYANMMLFLRFQVEEFAWKKWGTPEALDAEWERRENEKKKKKNKKFEEGLRDLRRRTREGVWQKRRDDEHKHVFGQVEHDEDGAGKQICHECGFTIEVEEF</sequence>
<evidence type="ECO:0000256" key="6">
    <source>
        <dbReference type="ARBA" id="ARBA00022833"/>
    </source>
</evidence>
<dbReference type="OrthoDB" id="68328at2759"/>
<dbReference type="GO" id="GO:0003684">
    <property type="term" value="F:damaged DNA binding"/>
    <property type="evidence" value="ECO:0007669"/>
    <property type="project" value="InterPro"/>
</dbReference>
<evidence type="ECO:0000259" key="12">
    <source>
        <dbReference type="Pfam" id="PF05181"/>
    </source>
</evidence>
<dbReference type="InterPro" id="IPR009061">
    <property type="entry name" value="DNA-bd_dom_put_sf"/>
</dbReference>